<dbReference type="EMBL" id="HBGN01027425">
    <property type="protein sequence ID" value="CAD9343177.1"/>
    <property type="molecule type" value="Transcribed_RNA"/>
</dbReference>
<accession>A0A6U3SDT0</accession>
<feature type="compositionally biased region" description="Basic and acidic residues" evidence="1">
    <location>
        <begin position="1"/>
        <end position="12"/>
    </location>
</feature>
<organism evidence="3">
    <name type="scientific">Ditylum brightwellii</name>
    <dbReference type="NCBI Taxonomy" id="49249"/>
    <lineage>
        <taxon>Eukaryota</taxon>
        <taxon>Sar</taxon>
        <taxon>Stramenopiles</taxon>
        <taxon>Ochrophyta</taxon>
        <taxon>Bacillariophyta</taxon>
        <taxon>Mediophyceae</taxon>
        <taxon>Lithodesmiophycidae</taxon>
        <taxon>Lithodesmiales</taxon>
        <taxon>Lithodesmiaceae</taxon>
        <taxon>Ditylum</taxon>
    </lineage>
</organism>
<proteinExistence type="predicted"/>
<dbReference type="AlphaFoldDB" id="A0A6U3SDT0"/>
<evidence type="ECO:0000313" key="3">
    <source>
        <dbReference type="EMBL" id="CAD9343177.1"/>
    </source>
</evidence>
<feature type="transmembrane region" description="Helical" evidence="2">
    <location>
        <begin position="175"/>
        <end position="196"/>
    </location>
</feature>
<keyword evidence="2" id="KW-0472">Membrane</keyword>
<gene>
    <name evidence="3" type="ORF">DBRI1063_LOCUS17700</name>
</gene>
<evidence type="ECO:0000256" key="2">
    <source>
        <dbReference type="SAM" id="Phobius"/>
    </source>
</evidence>
<feature type="transmembrane region" description="Helical" evidence="2">
    <location>
        <begin position="127"/>
        <end position="154"/>
    </location>
</feature>
<sequence length="451" mass="50250">MAKNDELRRLNNVDDEEVNYNPNRMRHAAGYEDDTDDVYNSTHEQKRPSSTKGETTSSLFSDDDEHIYQLTDDVYSMVFLANTCSAAFVFAMFTFLLKIVIYVFIMIDMLDGANASNPLSVPKGISTLVRAAQFIMLPVAVAIQEDLIASIALFNVKFRRSEEMKQLPGATLCKWILGSICRFIDGILSLIVNFTLLEKSDTVLGLMLNFAALGFLQTIDNVAYHLALEGYLSDSIEAVAKAATVLTLPKYKSSKVWKVLDSLFIVLVYIAILSVWLSFTLQQIEGRFLCQSFSASFTGDEWWLDFNPSIYSGAYDLVGRRKVGGRAIYVERNYRDEESARGIFGYCADEARWAFIVSTKQATMITNDDICNYILASPDGAEGAFDPTETTSSKWMTYSNDAIPQSVPLSFEISCIDCAGASDCSERGQCQNKKCVCNPPYYGSVCDLVAE</sequence>
<feature type="compositionally biased region" description="Polar residues" evidence="1">
    <location>
        <begin position="38"/>
        <end position="58"/>
    </location>
</feature>
<keyword evidence="2" id="KW-1133">Transmembrane helix</keyword>
<keyword evidence="2" id="KW-0812">Transmembrane</keyword>
<reference evidence="3" key="1">
    <citation type="submission" date="2021-01" db="EMBL/GenBank/DDBJ databases">
        <authorList>
            <person name="Corre E."/>
            <person name="Pelletier E."/>
            <person name="Niang G."/>
            <person name="Scheremetjew M."/>
            <person name="Finn R."/>
            <person name="Kale V."/>
            <person name="Holt S."/>
            <person name="Cochrane G."/>
            <person name="Meng A."/>
            <person name="Brown T."/>
            <person name="Cohen L."/>
        </authorList>
    </citation>
    <scope>NUCLEOTIDE SEQUENCE</scope>
    <source>
        <strain evidence="3">Pop2</strain>
    </source>
</reference>
<feature type="transmembrane region" description="Helical" evidence="2">
    <location>
        <begin position="259"/>
        <end position="279"/>
    </location>
</feature>
<protein>
    <recommendedName>
        <fullName evidence="4">EGF-like domain-containing protein</fullName>
    </recommendedName>
</protein>
<dbReference type="Gene3D" id="2.10.25.10">
    <property type="entry name" value="Laminin"/>
    <property type="match status" value="1"/>
</dbReference>
<feature type="region of interest" description="Disordered" evidence="1">
    <location>
        <begin position="1"/>
        <end position="58"/>
    </location>
</feature>
<name>A0A6U3SDT0_9STRA</name>
<evidence type="ECO:0008006" key="4">
    <source>
        <dbReference type="Google" id="ProtNLM"/>
    </source>
</evidence>
<evidence type="ECO:0000256" key="1">
    <source>
        <dbReference type="SAM" id="MobiDB-lite"/>
    </source>
</evidence>
<feature type="transmembrane region" description="Helical" evidence="2">
    <location>
        <begin position="86"/>
        <end position="107"/>
    </location>
</feature>